<accession>A0ABD1E3J9</accession>
<protein>
    <submittedName>
        <fullName evidence="2">Uncharacterized protein</fullName>
    </submittedName>
</protein>
<name>A0ABD1E3J9_HYPHA</name>
<keyword evidence="1" id="KW-0732">Signal</keyword>
<comment type="caution">
    <text evidence="2">The sequence shown here is derived from an EMBL/GenBank/DDBJ whole genome shotgun (WGS) entry which is preliminary data.</text>
</comment>
<feature type="signal peptide" evidence="1">
    <location>
        <begin position="1"/>
        <end position="24"/>
    </location>
</feature>
<organism evidence="2 3">
    <name type="scientific">Hypothenemus hampei</name>
    <name type="common">Coffee berry borer</name>
    <dbReference type="NCBI Taxonomy" id="57062"/>
    <lineage>
        <taxon>Eukaryota</taxon>
        <taxon>Metazoa</taxon>
        <taxon>Ecdysozoa</taxon>
        <taxon>Arthropoda</taxon>
        <taxon>Hexapoda</taxon>
        <taxon>Insecta</taxon>
        <taxon>Pterygota</taxon>
        <taxon>Neoptera</taxon>
        <taxon>Endopterygota</taxon>
        <taxon>Coleoptera</taxon>
        <taxon>Polyphaga</taxon>
        <taxon>Cucujiformia</taxon>
        <taxon>Curculionidae</taxon>
        <taxon>Scolytinae</taxon>
        <taxon>Hypothenemus</taxon>
    </lineage>
</organism>
<gene>
    <name evidence="2" type="ORF">ABEB36_014194</name>
</gene>
<dbReference type="AlphaFoldDB" id="A0ABD1E3J9"/>
<reference evidence="2 3" key="1">
    <citation type="submission" date="2024-05" db="EMBL/GenBank/DDBJ databases">
        <title>Genetic variation in Jamaican populations of the coffee berry borer (Hypothenemus hampei).</title>
        <authorList>
            <person name="Errbii M."/>
            <person name="Myrie A."/>
        </authorList>
    </citation>
    <scope>NUCLEOTIDE SEQUENCE [LARGE SCALE GENOMIC DNA]</scope>
    <source>
        <strain evidence="2">JA-Hopewell-2020-01-JO</strain>
        <tissue evidence="2">Whole body</tissue>
    </source>
</reference>
<feature type="chain" id="PRO_5044792357" evidence="1">
    <location>
        <begin position="25"/>
        <end position="165"/>
    </location>
</feature>
<dbReference type="EMBL" id="JBDJPC010000012">
    <property type="protein sequence ID" value="KAL1489261.1"/>
    <property type="molecule type" value="Genomic_DNA"/>
</dbReference>
<evidence type="ECO:0000313" key="2">
    <source>
        <dbReference type="EMBL" id="KAL1489261.1"/>
    </source>
</evidence>
<proteinExistence type="predicted"/>
<dbReference type="Proteomes" id="UP001566132">
    <property type="component" value="Unassembled WGS sequence"/>
</dbReference>
<evidence type="ECO:0000313" key="3">
    <source>
        <dbReference type="Proteomes" id="UP001566132"/>
    </source>
</evidence>
<evidence type="ECO:0000256" key="1">
    <source>
        <dbReference type="SAM" id="SignalP"/>
    </source>
</evidence>
<sequence>MAIKIFKALWQVFLIASEIWKVLERNYKKWIENKNSTGRGRKTFKFSDDLEEIYGKKKNVYPIHPVMVLSTETQDVNLTSIDNQEISESTSEQRIVPQDENRGEVVRKKRLKKRKTILEVIRENRLNYQKEKLKILKSPQEEIVKLLSEKNEIAKERNEILQEKK</sequence>
<keyword evidence="3" id="KW-1185">Reference proteome</keyword>